<sequence>MSQGENGQMAKSKKPLLVGSALAGVAAIAVLFVLPAETGWDPTGVGKALGLVEIAEPVSKELERGMARMATQDVLLLSDTPPAAEPGATDVWEVELAPYESIEFKYTIPQGARMAFRWEASAPVHYDMHSHPFEGGPEMTEGFGVGDAAVQQGVYIAPFTGIHGWFWQNRSTDIVTLRLEASGGMTSSALFNAAGESERPLPGVENTVAGEAEGHAMQTTDSGT</sequence>
<name>A0ABV7E6E4_9SPHN</name>
<evidence type="ECO:0000313" key="2">
    <source>
        <dbReference type="Proteomes" id="UP001595456"/>
    </source>
</evidence>
<accession>A0ABV7E6E4</accession>
<gene>
    <name evidence="1" type="ORF">ACFODU_06510</name>
</gene>
<dbReference type="Proteomes" id="UP001595456">
    <property type="component" value="Unassembled WGS sequence"/>
</dbReference>
<keyword evidence="2" id="KW-1185">Reference proteome</keyword>
<dbReference type="RefSeq" id="WP_336926259.1">
    <property type="nucleotide sequence ID" value="NZ_JBANRO010000006.1"/>
</dbReference>
<reference evidence="2" key="1">
    <citation type="journal article" date="2019" name="Int. J. Syst. Evol. Microbiol.">
        <title>The Global Catalogue of Microorganisms (GCM) 10K type strain sequencing project: providing services to taxonomists for standard genome sequencing and annotation.</title>
        <authorList>
            <consortium name="The Broad Institute Genomics Platform"/>
            <consortium name="The Broad Institute Genome Sequencing Center for Infectious Disease"/>
            <person name="Wu L."/>
            <person name="Ma J."/>
        </authorList>
    </citation>
    <scope>NUCLEOTIDE SEQUENCE [LARGE SCALE GENOMIC DNA]</scope>
    <source>
        <strain evidence="2">KCTC 52607</strain>
    </source>
</reference>
<protein>
    <submittedName>
        <fullName evidence="1">Uncharacterized protein</fullName>
    </submittedName>
</protein>
<organism evidence="1 2">
    <name type="scientific">Alteraurantiacibacter palmitatis</name>
    <dbReference type="NCBI Taxonomy" id="2054628"/>
    <lineage>
        <taxon>Bacteria</taxon>
        <taxon>Pseudomonadati</taxon>
        <taxon>Pseudomonadota</taxon>
        <taxon>Alphaproteobacteria</taxon>
        <taxon>Sphingomonadales</taxon>
        <taxon>Erythrobacteraceae</taxon>
        <taxon>Alteraurantiacibacter</taxon>
    </lineage>
</organism>
<dbReference type="EMBL" id="JBHRST010000008">
    <property type="protein sequence ID" value="MFC3097453.1"/>
    <property type="molecule type" value="Genomic_DNA"/>
</dbReference>
<proteinExistence type="predicted"/>
<evidence type="ECO:0000313" key="1">
    <source>
        <dbReference type="EMBL" id="MFC3097453.1"/>
    </source>
</evidence>
<comment type="caution">
    <text evidence="1">The sequence shown here is derived from an EMBL/GenBank/DDBJ whole genome shotgun (WGS) entry which is preliminary data.</text>
</comment>